<sequence length="60" mass="7051">MVNWWPGTSVAIDDREFETDNSEEKEDMIQNFALIAWPLLMVLTAIIPVVLGLREYRRTR</sequence>
<feature type="transmembrane region" description="Helical" evidence="1">
    <location>
        <begin position="32"/>
        <end position="53"/>
    </location>
</feature>
<evidence type="ECO:0000256" key="1">
    <source>
        <dbReference type="SAM" id="Phobius"/>
    </source>
</evidence>
<organism evidence="2">
    <name type="scientific">uncultured Chloroflexia bacterium</name>
    <dbReference type="NCBI Taxonomy" id="1672391"/>
    <lineage>
        <taxon>Bacteria</taxon>
        <taxon>Bacillati</taxon>
        <taxon>Chloroflexota</taxon>
        <taxon>Chloroflexia</taxon>
        <taxon>environmental samples</taxon>
    </lineage>
</organism>
<protein>
    <submittedName>
        <fullName evidence="2">Uncharacterized protein</fullName>
    </submittedName>
</protein>
<accession>A0A6J4IQ75</accession>
<keyword evidence="1" id="KW-1133">Transmembrane helix</keyword>
<proteinExistence type="predicted"/>
<dbReference type="EMBL" id="CADCTK010000484">
    <property type="protein sequence ID" value="CAA9256369.1"/>
    <property type="molecule type" value="Genomic_DNA"/>
</dbReference>
<keyword evidence="1" id="KW-0812">Transmembrane</keyword>
<reference evidence="2" key="1">
    <citation type="submission" date="2020-02" db="EMBL/GenBank/DDBJ databases">
        <authorList>
            <person name="Meier V. D."/>
        </authorList>
    </citation>
    <scope>NUCLEOTIDE SEQUENCE</scope>
    <source>
        <strain evidence="2">AVDCRST_MAG26</strain>
    </source>
</reference>
<keyword evidence="1" id="KW-0472">Membrane</keyword>
<name>A0A6J4IQ75_9CHLR</name>
<evidence type="ECO:0000313" key="2">
    <source>
        <dbReference type="EMBL" id="CAA9256369.1"/>
    </source>
</evidence>
<gene>
    <name evidence="2" type="ORF">AVDCRST_MAG26-2122</name>
</gene>
<dbReference type="AlphaFoldDB" id="A0A6J4IQ75"/>